<feature type="chain" id="PRO_5043998071" description="Lipoprotein" evidence="2">
    <location>
        <begin position="24"/>
        <end position="110"/>
    </location>
</feature>
<feature type="region of interest" description="Disordered" evidence="1">
    <location>
        <begin position="90"/>
        <end position="110"/>
    </location>
</feature>
<feature type="signal peptide" evidence="2">
    <location>
        <begin position="1"/>
        <end position="23"/>
    </location>
</feature>
<evidence type="ECO:0000256" key="2">
    <source>
        <dbReference type="SAM" id="SignalP"/>
    </source>
</evidence>
<proteinExistence type="predicted"/>
<protein>
    <recommendedName>
        <fullName evidence="5">Lipoprotein</fullName>
    </recommendedName>
</protein>
<dbReference type="Proteomes" id="UP000218824">
    <property type="component" value="Chromosome"/>
</dbReference>
<accession>A0AAU9AM04</accession>
<reference evidence="3 4" key="1">
    <citation type="journal article" date="2017" name="DNA Res.">
        <title>Complete genome sequence and expression profile of the commercial lytic enzyme producer Lysobacter enzymogenes M497-1.</title>
        <authorList>
            <person name="Takami H."/>
            <person name="Toyoda A."/>
            <person name="Uchiyama I."/>
            <person name="Itoh T."/>
            <person name="Takaki Y."/>
            <person name="Arai W."/>
            <person name="Nishi S."/>
            <person name="Kawai M."/>
            <person name="Shinya K."/>
            <person name="Ikeda H."/>
        </authorList>
    </citation>
    <scope>NUCLEOTIDE SEQUENCE [LARGE SCALE GENOMIC DNA]</scope>
    <source>
        <strain evidence="3 4">M497-1</strain>
    </source>
</reference>
<evidence type="ECO:0000256" key="1">
    <source>
        <dbReference type="SAM" id="MobiDB-lite"/>
    </source>
</evidence>
<gene>
    <name evidence="3" type="ORF">LEN_4458</name>
</gene>
<sequence>MCTKSIQALVLCVGFLSVFSAQAAREYHKVDSPGPVKYCCSACISYNSSGVCTNFSQCETGTTGLGYCPAKVIAVNPLLPAKEAGSGVRNLAPELKPEQAPKEKREGIGK</sequence>
<organism evidence="3 4">
    <name type="scientific">Lysobacter enzymogenes</name>
    <dbReference type="NCBI Taxonomy" id="69"/>
    <lineage>
        <taxon>Bacteria</taxon>
        <taxon>Pseudomonadati</taxon>
        <taxon>Pseudomonadota</taxon>
        <taxon>Gammaproteobacteria</taxon>
        <taxon>Lysobacterales</taxon>
        <taxon>Lysobacteraceae</taxon>
        <taxon>Lysobacter</taxon>
    </lineage>
</organism>
<evidence type="ECO:0008006" key="5">
    <source>
        <dbReference type="Google" id="ProtNLM"/>
    </source>
</evidence>
<keyword evidence="2" id="KW-0732">Signal</keyword>
<dbReference type="GeneID" id="83066741"/>
<dbReference type="AlphaFoldDB" id="A0AAU9AM04"/>
<evidence type="ECO:0000313" key="4">
    <source>
        <dbReference type="Proteomes" id="UP000218824"/>
    </source>
</evidence>
<dbReference type="KEGG" id="lem:LEN_4458"/>
<feature type="compositionally biased region" description="Basic and acidic residues" evidence="1">
    <location>
        <begin position="95"/>
        <end position="110"/>
    </location>
</feature>
<dbReference type="RefSeq" id="WP_145960203.1">
    <property type="nucleotide sequence ID" value="NZ_AP014940.1"/>
</dbReference>
<dbReference type="EMBL" id="AP014940">
    <property type="protein sequence ID" value="BAV99945.1"/>
    <property type="molecule type" value="Genomic_DNA"/>
</dbReference>
<name>A0AAU9AM04_LYSEN</name>
<evidence type="ECO:0000313" key="3">
    <source>
        <dbReference type="EMBL" id="BAV99945.1"/>
    </source>
</evidence>